<name>A0A0L6UG97_9BASI</name>
<sequence length="61" mass="7002">MDAHIGFQRGFTSKSRTILYYIQFLFVLEDKKNPTTFLSLVKTTSKKNSQIWLEKEAASGS</sequence>
<evidence type="ECO:0000313" key="2">
    <source>
        <dbReference type="Proteomes" id="UP000037035"/>
    </source>
</evidence>
<dbReference type="Proteomes" id="UP000037035">
    <property type="component" value="Unassembled WGS sequence"/>
</dbReference>
<dbReference type="AlphaFoldDB" id="A0A0L6UG97"/>
<comment type="caution">
    <text evidence="1">The sequence shown here is derived from an EMBL/GenBank/DDBJ whole genome shotgun (WGS) entry which is preliminary data.</text>
</comment>
<dbReference type="OrthoDB" id="10549751at2759"/>
<keyword evidence="2" id="KW-1185">Reference proteome</keyword>
<proteinExistence type="predicted"/>
<organism evidence="1 2">
    <name type="scientific">Puccinia sorghi</name>
    <dbReference type="NCBI Taxonomy" id="27349"/>
    <lineage>
        <taxon>Eukaryota</taxon>
        <taxon>Fungi</taxon>
        <taxon>Dikarya</taxon>
        <taxon>Basidiomycota</taxon>
        <taxon>Pucciniomycotina</taxon>
        <taxon>Pucciniomycetes</taxon>
        <taxon>Pucciniales</taxon>
        <taxon>Pucciniaceae</taxon>
        <taxon>Puccinia</taxon>
    </lineage>
</organism>
<accession>A0A0L6UG97</accession>
<evidence type="ECO:0000313" key="1">
    <source>
        <dbReference type="EMBL" id="KNZ47553.1"/>
    </source>
</evidence>
<reference evidence="1 2" key="1">
    <citation type="submission" date="2015-08" db="EMBL/GenBank/DDBJ databases">
        <title>Next Generation Sequencing and Analysis of the Genome of Puccinia sorghi L Schw, the Causal Agent of Maize Common Rust.</title>
        <authorList>
            <person name="Rochi L."/>
            <person name="Burguener G."/>
            <person name="Darino M."/>
            <person name="Turjanski A."/>
            <person name="Kreff E."/>
            <person name="Dieguez M.J."/>
            <person name="Sacco F."/>
        </authorList>
    </citation>
    <scope>NUCLEOTIDE SEQUENCE [LARGE SCALE GENOMIC DNA]</scope>
    <source>
        <strain evidence="1 2">RO10H11247</strain>
    </source>
</reference>
<protein>
    <submittedName>
        <fullName evidence="1">Uncharacterized protein</fullName>
    </submittedName>
</protein>
<dbReference type="VEuPathDB" id="FungiDB:VP01_6315g1"/>
<dbReference type="EMBL" id="LAVV01011625">
    <property type="protein sequence ID" value="KNZ47553.1"/>
    <property type="molecule type" value="Genomic_DNA"/>
</dbReference>
<gene>
    <name evidence="1" type="ORF">VP01_6315g1</name>
</gene>